<dbReference type="SUPFAM" id="SSF52540">
    <property type="entry name" value="P-loop containing nucleoside triphosphate hydrolases"/>
    <property type="match status" value="1"/>
</dbReference>
<dbReference type="PROSITE" id="PS00676">
    <property type="entry name" value="SIGMA54_INTERACT_2"/>
    <property type="match status" value="1"/>
</dbReference>
<dbReference type="KEGG" id="fmr:Fuma_03787"/>
<dbReference type="SMART" id="SM00382">
    <property type="entry name" value="AAA"/>
    <property type="match status" value="1"/>
</dbReference>
<dbReference type="GO" id="GO:0000160">
    <property type="term" value="P:phosphorelay signal transduction system"/>
    <property type="evidence" value="ECO:0007669"/>
    <property type="project" value="UniProtKB-KW"/>
</dbReference>
<dbReference type="SMART" id="SM00448">
    <property type="entry name" value="REC"/>
    <property type="match status" value="1"/>
</dbReference>
<dbReference type="AlphaFoldDB" id="A0A1P8WJD6"/>
<dbReference type="Proteomes" id="UP000187735">
    <property type="component" value="Chromosome"/>
</dbReference>
<dbReference type="Gene3D" id="1.10.10.60">
    <property type="entry name" value="Homeodomain-like"/>
    <property type="match status" value="1"/>
</dbReference>
<name>A0A1P8WJD6_9PLAN</name>
<dbReference type="InterPro" id="IPR058031">
    <property type="entry name" value="AAA_lid_NorR"/>
</dbReference>
<dbReference type="Pfam" id="PF25601">
    <property type="entry name" value="AAA_lid_14"/>
    <property type="match status" value="1"/>
</dbReference>
<evidence type="ECO:0000256" key="5">
    <source>
        <dbReference type="ARBA" id="ARBA00023015"/>
    </source>
</evidence>
<evidence type="ECO:0000259" key="9">
    <source>
        <dbReference type="PROSITE" id="PS50045"/>
    </source>
</evidence>
<keyword evidence="12" id="KW-1185">Reference proteome</keyword>
<keyword evidence="3" id="KW-0067">ATP-binding</keyword>
<keyword evidence="5" id="KW-0805">Transcription regulation</keyword>
<keyword evidence="1 8" id="KW-0597">Phosphoprotein</keyword>
<evidence type="ECO:0000256" key="8">
    <source>
        <dbReference type="PROSITE-ProRule" id="PRU00169"/>
    </source>
</evidence>
<dbReference type="InterPro" id="IPR002197">
    <property type="entry name" value="HTH_Fis"/>
</dbReference>
<dbReference type="InterPro" id="IPR025943">
    <property type="entry name" value="Sigma_54_int_dom_ATP-bd_2"/>
</dbReference>
<dbReference type="OrthoDB" id="9807827at2"/>
<dbReference type="SUPFAM" id="SSF46689">
    <property type="entry name" value="Homeodomain-like"/>
    <property type="match status" value="1"/>
</dbReference>
<evidence type="ECO:0000313" key="11">
    <source>
        <dbReference type="EMBL" id="APZ94163.1"/>
    </source>
</evidence>
<dbReference type="Pfam" id="PF00158">
    <property type="entry name" value="Sigma54_activat"/>
    <property type="match status" value="1"/>
</dbReference>
<dbReference type="STRING" id="1891926.Fuma_03787"/>
<evidence type="ECO:0000256" key="1">
    <source>
        <dbReference type="ARBA" id="ARBA00022553"/>
    </source>
</evidence>
<protein>
    <submittedName>
        <fullName evidence="11">Transcriptional regulatory protein ZraR</fullName>
    </submittedName>
</protein>
<evidence type="ECO:0000256" key="2">
    <source>
        <dbReference type="ARBA" id="ARBA00022741"/>
    </source>
</evidence>
<sequence>MGDRTHGHVLVIDDEKSMCDLLRDDLSLRGFTVDTFTSPAAALKEIAVTEADVVLTDLNMPQMDGLRLCERVVANRPDLPVVVMTAFGSLESAIEAIRAGAWDFVTKPVESDLLEIVLQRAVRHHEVQEELRQLSTPPDGSEQFEDMLGANPPMQRVFQQIRQVAPTQASVLITGESGTGKELAARAIHRRSQHKDGPFVAINCAALPENLLESELFGHAKGAFTDAREARRGLFQQADKGTLFLDEIGDFPLTLQAKLLRAMEERMVRPVGGNEETAFDARILTATNRDLQRAVEEGRYREDFYYRINVIQLELPPLRARGTDVLLISRHLVRHFAQQSGKQVTGLTEPVAERLLNYSWPGNVRELRNVIERAVALTQVSKLVVDDLPENIRNYRQTQMTIDSLNPDELQPLEAVEQRYIRHVLDSVNDNRTEAARILGIDRKTLYRRLKEYDADAG</sequence>
<gene>
    <name evidence="11" type="primary">zraR_9</name>
    <name evidence="11" type="ORF">Fuma_03787</name>
</gene>
<dbReference type="GO" id="GO:0005524">
    <property type="term" value="F:ATP binding"/>
    <property type="evidence" value="ECO:0007669"/>
    <property type="project" value="UniProtKB-KW"/>
</dbReference>
<dbReference type="InterPro" id="IPR003593">
    <property type="entry name" value="AAA+_ATPase"/>
</dbReference>
<dbReference type="InterPro" id="IPR009057">
    <property type="entry name" value="Homeodomain-like_sf"/>
</dbReference>
<evidence type="ECO:0000256" key="4">
    <source>
        <dbReference type="ARBA" id="ARBA00023012"/>
    </source>
</evidence>
<dbReference type="PROSITE" id="PS00688">
    <property type="entry name" value="SIGMA54_INTERACT_3"/>
    <property type="match status" value="1"/>
</dbReference>
<dbReference type="GO" id="GO:0006355">
    <property type="term" value="P:regulation of DNA-templated transcription"/>
    <property type="evidence" value="ECO:0007669"/>
    <property type="project" value="InterPro"/>
</dbReference>
<dbReference type="InterPro" id="IPR025944">
    <property type="entry name" value="Sigma_54_int_dom_CS"/>
</dbReference>
<dbReference type="GO" id="GO:0043565">
    <property type="term" value="F:sequence-specific DNA binding"/>
    <property type="evidence" value="ECO:0007669"/>
    <property type="project" value="InterPro"/>
</dbReference>
<dbReference type="Pfam" id="PF02954">
    <property type="entry name" value="HTH_8"/>
    <property type="match status" value="1"/>
</dbReference>
<dbReference type="PROSITE" id="PS50045">
    <property type="entry name" value="SIGMA54_INTERACT_4"/>
    <property type="match status" value="1"/>
</dbReference>
<dbReference type="FunFam" id="3.40.50.2300:FF:000018">
    <property type="entry name" value="DNA-binding transcriptional regulator NtrC"/>
    <property type="match status" value="1"/>
</dbReference>
<evidence type="ECO:0000256" key="3">
    <source>
        <dbReference type="ARBA" id="ARBA00022840"/>
    </source>
</evidence>
<dbReference type="Gene3D" id="3.40.50.2300">
    <property type="match status" value="1"/>
</dbReference>
<reference evidence="11 12" key="1">
    <citation type="journal article" date="2016" name="Front. Microbiol.">
        <title>Fuerstia marisgermanicae gen. nov., sp. nov., an Unusual Member of the Phylum Planctomycetes from the German Wadden Sea.</title>
        <authorList>
            <person name="Kohn T."/>
            <person name="Heuer A."/>
            <person name="Jogler M."/>
            <person name="Vollmers J."/>
            <person name="Boedeker C."/>
            <person name="Bunk B."/>
            <person name="Rast P."/>
            <person name="Borchert D."/>
            <person name="Glockner I."/>
            <person name="Freese H.M."/>
            <person name="Klenk H.P."/>
            <person name="Overmann J."/>
            <person name="Kaster A.K."/>
            <person name="Rohde M."/>
            <person name="Wiegand S."/>
            <person name="Jogler C."/>
        </authorList>
    </citation>
    <scope>NUCLEOTIDE SEQUENCE [LARGE SCALE GENOMIC DNA]</scope>
    <source>
        <strain evidence="11 12">NH11</strain>
    </source>
</reference>
<keyword evidence="7" id="KW-0804">Transcription</keyword>
<dbReference type="PANTHER" id="PTHR32071">
    <property type="entry name" value="TRANSCRIPTIONAL REGULATORY PROTEIN"/>
    <property type="match status" value="1"/>
</dbReference>
<dbReference type="RefSeq" id="WP_077025518.1">
    <property type="nucleotide sequence ID" value="NZ_CP017641.1"/>
</dbReference>
<keyword evidence="6" id="KW-0238">DNA-binding</keyword>
<evidence type="ECO:0000256" key="6">
    <source>
        <dbReference type="ARBA" id="ARBA00023125"/>
    </source>
</evidence>
<dbReference type="Gene3D" id="1.10.8.60">
    <property type="match status" value="1"/>
</dbReference>
<dbReference type="Pfam" id="PF00072">
    <property type="entry name" value="Response_reg"/>
    <property type="match status" value="1"/>
</dbReference>
<feature type="modified residue" description="4-aspartylphosphate" evidence="8">
    <location>
        <position position="57"/>
    </location>
</feature>
<evidence type="ECO:0000256" key="7">
    <source>
        <dbReference type="ARBA" id="ARBA00023163"/>
    </source>
</evidence>
<dbReference type="FunFam" id="3.40.50.300:FF:000006">
    <property type="entry name" value="DNA-binding transcriptional regulator NtrC"/>
    <property type="match status" value="1"/>
</dbReference>
<proteinExistence type="predicted"/>
<dbReference type="InterPro" id="IPR027417">
    <property type="entry name" value="P-loop_NTPase"/>
</dbReference>
<dbReference type="CDD" id="cd00009">
    <property type="entry name" value="AAA"/>
    <property type="match status" value="1"/>
</dbReference>
<dbReference type="InterPro" id="IPR002078">
    <property type="entry name" value="Sigma_54_int"/>
</dbReference>
<dbReference type="Gene3D" id="3.40.50.300">
    <property type="entry name" value="P-loop containing nucleotide triphosphate hydrolases"/>
    <property type="match status" value="1"/>
</dbReference>
<dbReference type="InterPro" id="IPR001789">
    <property type="entry name" value="Sig_transdc_resp-reg_receiver"/>
</dbReference>
<dbReference type="PROSITE" id="PS50110">
    <property type="entry name" value="RESPONSE_REGULATORY"/>
    <property type="match status" value="1"/>
</dbReference>
<dbReference type="InterPro" id="IPR011006">
    <property type="entry name" value="CheY-like_superfamily"/>
</dbReference>
<dbReference type="PANTHER" id="PTHR32071:SF14">
    <property type="entry name" value="TRANSCRIPTIONAL REGULATORY PROTEIN RTCR"/>
    <property type="match status" value="1"/>
</dbReference>
<feature type="domain" description="Response regulatory" evidence="10">
    <location>
        <begin position="8"/>
        <end position="122"/>
    </location>
</feature>
<dbReference type="SUPFAM" id="SSF52172">
    <property type="entry name" value="CheY-like"/>
    <property type="match status" value="1"/>
</dbReference>
<evidence type="ECO:0000259" key="10">
    <source>
        <dbReference type="PROSITE" id="PS50110"/>
    </source>
</evidence>
<keyword evidence="2" id="KW-0547">Nucleotide-binding</keyword>
<feature type="domain" description="Sigma-54 factor interaction" evidence="9">
    <location>
        <begin position="147"/>
        <end position="376"/>
    </location>
</feature>
<keyword evidence="4" id="KW-0902">Two-component regulatory system</keyword>
<dbReference type="PRINTS" id="PR01590">
    <property type="entry name" value="HTHFIS"/>
</dbReference>
<dbReference type="EMBL" id="CP017641">
    <property type="protein sequence ID" value="APZ94163.1"/>
    <property type="molecule type" value="Genomic_DNA"/>
</dbReference>
<evidence type="ECO:0000313" key="12">
    <source>
        <dbReference type="Proteomes" id="UP000187735"/>
    </source>
</evidence>
<accession>A0A1P8WJD6</accession>
<organism evidence="11 12">
    <name type="scientific">Fuerstiella marisgermanici</name>
    <dbReference type="NCBI Taxonomy" id="1891926"/>
    <lineage>
        <taxon>Bacteria</taxon>
        <taxon>Pseudomonadati</taxon>
        <taxon>Planctomycetota</taxon>
        <taxon>Planctomycetia</taxon>
        <taxon>Planctomycetales</taxon>
        <taxon>Planctomycetaceae</taxon>
        <taxon>Fuerstiella</taxon>
    </lineage>
</organism>